<accession>A0A0K2T738</accession>
<reference evidence="1" key="1">
    <citation type="submission" date="2014-05" db="EMBL/GenBank/DDBJ databases">
        <authorList>
            <person name="Chronopoulou M."/>
        </authorList>
    </citation>
    <scope>NUCLEOTIDE SEQUENCE</scope>
    <source>
        <tissue evidence="1">Whole organism</tissue>
    </source>
</reference>
<proteinExistence type="predicted"/>
<name>A0A0K2T738_LEPSM</name>
<dbReference type="EMBL" id="HACA01004036">
    <property type="protein sequence ID" value="CDW21397.1"/>
    <property type="molecule type" value="Transcribed_RNA"/>
</dbReference>
<dbReference type="AlphaFoldDB" id="A0A0K2T738"/>
<sequence length="54" mass="6210">MGLANRINKAEKLFLTENDVSKVNRNKSLDHHVIGLARISNLMYHTDHIILEII</sequence>
<protein>
    <submittedName>
        <fullName evidence="1">Uncharacterized protein</fullName>
    </submittedName>
</protein>
<evidence type="ECO:0000313" key="1">
    <source>
        <dbReference type="EMBL" id="CDW21397.1"/>
    </source>
</evidence>
<organism evidence="1">
    <name type="scientific">Lepeophtheirus salmonis</name>
    <name type="common">Salmon louse</name>
    <name type="synonym">Caligus salmonis</name>
    <dbReference type="NCBI Taxonomy" id="72036"/>
    <lineage>
        <taxon>Eukaryota</taxon>
        <taxon>Metazoa</taxon>
        <taxon>Ecdysozoa</taxon>
        <taxon>Arthropoda</taxon>
        <taxon>Crustacea</taxon>
        <taxon>Multicrustacea</taxon>
        <taxon>Hexanauplia</taxon>
        <taxon>Copepoda</taxon>
        <taxon>Siphonostomatoida</taxon>
        <taxon>Caligidae</taxon>
        <taxon>Lepeophtheirus</taxon>
    </lineage>
</organism>